<evidence type="ECO:0000313" key="2">
    <source>
        <dbReference type="Proteomes" id="UP000036890"/>
    </source>
</evidence>
<reference evidence="1 2" key="1">
    <citation type="journal article" date="2012" name="J. Bacteriol.">
        <title>Genome sequence of a novel nicotine-degrading strain, Pseudomonas geniculata N1.</title>
        <authorList>
            <person name="Tang H."/>
            <person name="Yu H."/>
            <person name="Tai C."/>
            <person name="Huang K."/>
            <person name="Liu Y."/>
            <person name="Wang L."/>
            <person name="Yao Y."/>
            <person name="Wu G."/>
            <person name="Xu P."/>
        </authorList>
    </citation>
    <scope>NUCLEOTIDE SEQUENCE [LARGE SCALE GENOMIC DNA]</scope>
    <source>
        <strain evidence="1 2">N1</strain>
    </source>
</reference>
<gene>
    <name evidence="1" type="ORF">W7K_02920</name>
</gene>
<evidence type="ECO:0000313" key="1">
    <source>
        <dbReference type="EMBL" id="KOF00678.1"/>
    </source>
</evidence>
<sequence length="71" mass="8083">MTGAELRMQKRYRSYLEKHGRCSVCLFRATGTAGFHCKGWPDRAGTCDTDSKLPVFRFDDAVLEGMRDAQH</sequence>
<dbReference type="EMBL" id="AJLO02000007">
    <property type="protein sequence ID" value="KOF00678.1"/>
    <property type="molecule type" value="Genomic_DNA"/>
</dbReference>
<dbReference type="OrthoDB" id="6053108at2"/>
<dbReference type="Proteomes" id="UP000036890">
    <property type="component" value="Unassembled WGS sequence"/>
</dbReference>
<organism evidence="1 2">
    <name type="scientific">Stenotrophomonas geniculata N1</name>
    <dbReference type="NCBI Taxonomy" id="1167641"/>
    <lineage>
        <taxon>Bacteria</taxon>
        <taxon>Pseudomonadati</taxon>
        <taxon>Pseudomonadota</taxon>
        <taxon>Gammaproteobacteria</taxon>
        <taxon>Lysobacterales</taxon>
        <taxon>Lysobacteraceae</taxon>
        <taxon>Stenotrophomonas</taxon>
    </lineage>
</organism>
<proteinExistence type="predicted"/>
<name>A0A0L8AE68_9GAMM</name>
<comment type="caution">
    <text evidence="1">The sequence shown here is derived from an EMBL/GenBank/DDBJ whole genome shotgun (WGS) entry which is preliminary data.</text>
</comment>
<protein>
    <submittedName>
        <fullName evidence="1">Uncharacterized protein</fullName>
    </submittedName>
</protein>
<accession>A0A0L8AE68</accession>
<dbReference type="RefSeq" id="WP_010486548.1">
    <property type="nucleotide sequence ID" value="NZ_AJLO02000007.1"/>
</dbReference>
<dbReference type="AlphaFoldDB" id="A0A0L8AE68"/>